<dbReference type="EMBL" id="CAJOAX010062925">
    <property type="protein sequence ID" value="CAF4348561.1"/>
    <property type="molecule type" value="Genomic_DNA"/>
</dbReference>
<proteinExistence type="predicted"/>
<organism evidence="1 2">
    <name type="scientific">Rotaria sordida</name>
    <dbReference type="NCBI Taxonomy" id="392033"/>
    <lineage>
        <taxon>Eukaryota</taxon>
        <taxon>Metazoa</taxon>
        <taxon>Spiralia</taxon>
        <taxon>Gnathifera</taxon>
        <taxon>Rotifera</taxon>
        <taxon>Eurotatoria</taxon>
        <taxon>Bdelloidea</taxon>
        <taxon>Philodinida</taxon>
        <taxon>Philodinidae</taxon>
        <taxon>Rotaria</taxon>
    </lineage>
</organism>
<accession>A0A820L0E7</accession>
<comment type="caution">
    <text evidence="1">The sequence shown here is derived from an EMBL/GenBank/DDBJ whole genome shotgun (WGS) entry which is preliminary data.</text>
</comment>
<evidence type="ECO:0000313" key="1">
    <source>
        <dbReference type="EMBL" id="CAF4348561.1"/>
    </source>
</evidence>
<gene>
    <name evidence="1" type="ORF">OTI717_LOCUS43473</name>
</gene>
<sequence>MLCASGNIIKPLNDLEERVEQEKGSADK</sequence>
<reference evidence="1" key="1">
    <citation type="submission" date="2021-02" db="EMBL/GenBank/DDBJ databases">
        <authorList>
            <person name="Nowell W R."/>
        </authorList>
    </citation>
    <scope>NUCLEOTIDE SEQUENCE</scope>
</reference>
<feature type="non-terminal residue" evidence="1">
    <location>
        <position position="28"/>
    </location>
</feature>
<dbReference type="AlphaFoldDB" id="A0A820L0E7"/>
<protein>
    <submittedName>
        <fullName evidence="1">Uncharacterized protein</fullName>
    </submittedName>
</protein>
<dbReference type="Proteomes" id="UP000663823">
    <property type="component" value="Unassembled WGS sequence"/>
</dbReference>
<name>A0A820L0E7_9BILA</name>
<evidence type="ECO:0000313" key="2">
    <source>
        <dbReference type="Proteomes" id="UP000663823"/>
    </source>
</evidence>